<proteinExistence type="predicted"/>
<gene>
    <name evidence="3" type="ORF">RPE78_11150</name>
</gene>
<dbReference type="Proteomes" id="UP001623290">
    <property type="component" value="Chromosome"/>
</dbReference>
<dbReference type="Pfam" id="PF08906">
    <property type="entry name" value="T6SS_Tdi1_C"/>
    <property type="match status" value="1"/>
</dbReference>
<organism evidence="3 4">
    <name type="scientific">Thioclava litoralis</name>
    <dbReference type="NCBI Taxonomy" id="3076557"/>
    <lineage>
        <taxon>Bacteria</taxon>
        <taxon>Pseudomonadati</taxon>
        <taxon>Pseudomonadota</taxon>
        <taxon>Alphaproteobacteria</taxon>
        <taxon>Rhodobacterales</taxon>
        <taxon>Paracoccaceae</taxon>
        <taxon>Thioclava</taxon>
    </lineage>
</organism>
<dbReference type="InterPro" id="IPR014983">
    <property type="entry name" value="GAD-rel"/>
</dbReference>
<evidence type="ECO:0000313" key="4">
    <source>
        <dbReference type="Proteomes" id="UP001623290"/>
    </source>
</evidence>
<evidence type="ECO:0000259" key="1">
    <source>
        <dbReference type="Pfam" id="PF08887"/>
    </source>
</evidence>
<name>A0ABZ1DXU8_9RHOB</name>
<keyword evidence="4" id="KW-1185">Reference proteome</keyword>
<protein>
    <submittedName>
        <fullName evidence="3">GAD-like domain-containing protein</fullName>
    </submittedName>
</protein>
<dbReference type="EMBL" id="CP135443">
    <property type="protein sequence ID" value="WRY33235.1"/>
    <property type="molecule type" value="Genomic_DNA"/>
</dbReference>
<evidence type="ECO:0000259" key="2">
    <source>
        <dbReference type="Pfam" id="PF08906"/>
    </source>
</evidence>
<evidence type="ECO:0000313" key="3">
    <source>
        <dbReference type="EMBL" id="WRY33235.1"/>
    </source>
</evidence>
<dbReference type="Pfam" id="PF08887">
    <property type="entry name" value="GAD-like"/>
    <property type="match status" value="1"/>
</dbReference>
<dbReference type="RefSeq" id="WP_406720587.1">
    <property type="nucleotide sequence ID" value="NZ_CP135443.1"/>
</dbReference>
<feature type="domain" description="T6SS immunity protein Tdi1 C-terminal" evidence="2">
    <location>
        <begin position="142"/>
        <end position="195"/>
    </location>
</feature>
<accession>A0ABZ1DXU8</accession>
<dbReference type="InterPro" id="IPR015002">
    <property type="entry name" value="T6SS_Tdi1_C"/>
</dbReference>
<reference evidence="3 4" key="1">
    <citation type="submission" date="2023-09" db="EMBL/GenBank/DDBJ databases">
        <title>Thioclava shenzhenensis sp. nov., a multidrug resistant bacteria-antagonizing species isolated from coastal seawater.</title>
        <authorList>
            <person name="Long M."/>
        </authorList>
    </citation>
    <scope>NUCLEOTIDE SEQUENCE [LARGE SCALE GENOMIC DNA]</scope>
    <source>
        <strain evidence="3 4">FTW29</strain>
    </source>
</reference>
<feature type="domain" description="GAD-related" evidence="1">
    <location>
        <begin position="5"/>
        <end position="98"/>
    </location>
</feature>
<sequence length="227" mass="25711">MAEFLDEFLDEFGAPDSVSEPIAKIDQTLPTSLRRLYENFGAASWQKGRFQIIDPKRYQYVVDLWAQSLPEEFRHGLIPYCLSGLGEVWVWRRGVGSAFKYLPIFHALLLDERFASEPRPMKSQCFEIEVELFSWMPDGDSKKVKDFEAAKAVLGELSIDQIYAPKLAIPLGGNFELESLQVTSAPEYLQMVTELEPPRVMTTDDLARIAFGADGPQALKVAMKDVR</sequence>